<comment type="pathway">
    <text evidence="1">Cofactor biosynthesis; adenosylcobalamin biosynthesis.</text>
</comment>
<keyword evidence="5" id="KW-0949">S-adenosyl-L-methionine</keyword>
<dbReference type="PANTHER" id="PTHR43467">
    <property type="entry name" value="COBALT-PRECORRIN-2 C(20)-METHYLTRANSFERASE"/>
    <property type="match status" value="1"/>
</dbReference>
<dbReference type="PIRSF" id="PIRSF036525">
    <property type="entry name" value="CobF"/>
    <property type="match status" value="1"/>
</dbReference>
<comment type="caution">
    <text evidence="7">The sequence shown here is derived from an EMBL/GenBank/DDBJ whole genome shotgun (WGS) entry which is preliminary data.</text>
</comment>
<dbReference type="PANTHER" id="PTHR43467:SF1">
    <property type="entry name" value="PRECORRIN-6A SYNTHASE [DEACETYLATING]"/>
    <property type="match status" value="1"/>
</dbReference>
<dbReference type="Pfam" id="PF00590">
    <property type="entry name" value="TP_methylase"/>
    <property type="match status" value="1"/>
</dbReference>
<dbReference type="CDD" id="cd11643">
    <property type="entry name" value="Precorrin-6A-synthase"/>
    <property type="match status" value="1"/>
</dbReference>
<proteinExistence type="predicted"/>
<evidence type="ECO:0000256" key="3">
    <source>
        <dbReference type="ARBA" id="ARBA00022603"/>
    </source>
</evidence>
<dbReference type="InterPro" id="IPR012797">
    <property type="entry name" value="CobF"/>
</dbReference>
<dbReference type="InterPro" id="IPR014777">
    <property type="entry name" value="4pyrrole_Mease_sub1"/>
</dbReference>
<protein>
    <submittedName>
        <fullName evidence="7">Precorrin-6A synthase (Deacetylating)</fullName>
        <ecNumber evidence="7">2.1.1.152</ecNumber>
    </submittedName>
</protein>
<gene>
    <name evidence="7" type="ORF">H1W00_10705</name>
</gene>
<dbReference type="InterPro" id="IPR000878">
    <property type="entry name" value="4pyrrol_Mease"/>
</dbReference>
<dbReference type="GO" id="GO:0009236">
    <property type="term" value="P:cobalamin biosynthetic process"/>
    <property type="evidence" value="ECO:0007669"/>
    <property type="project" value="UniProtKB-KW"/>
</dbReference>
<keyword evidence="3 7" id="KW-0489">Methyltransferase</keyword>
<dbReference type="NCBIfam" id="TIGR02434">
    <property type="entry name" value="CobF"/>
    <property type="match status" value="1"/>
</dbReference>
<dbReference type="AlphaFoldDB" id="A0A838XEG8"/>
<dbReference type="InterPro" id="IPR035996">
    <property type="entry name" value="4pyrrol_Methylase_sf"/>
</dbReference>
<dbReference type="Gene3D" id="3.40.1010.10">
    <property type="entry name" value="Cobalt-precorrin-4 Transmethylase, Domain 1"/>
    <property type="match status" value="1"/>
</dbReference>
<reference evidence="7 8" key="1">
    <citation type="submission" date="2020-07" db="EMBL/GenBank/DDBJ databases">
        <title>Draft genome and description of Aeromicrobium phoceense strain Marseille-Q0843 isolated from healthy skin swab.</title>
        <authorList>
            <person name="Boxberger M."/>
            <person name="La Scola B."/>
        </authorList>
    </citation>
    <scope>NUCLEOTIDE SEQUENCE [LARGE SCALE GENOMIC DNA]</scope>
    <source>
        <strain evidence="7 8">Marseille-Q0843</strain>
    </source>
</reference>
<dbReference type="GO" id="GO:0032259">
    <property type="term" value="P:methylation"/>
    <property type="evidence" value="ECO:0007669"/>
    <property type="project" value="UniProtKB-KW"/>
</dbReference>
<evidence type="ECO:0000259" key="6">
    <source>
        <dbReference type="Pfam" id="PF00590"/>
    </source>
</evidence>
<organism evidence="7 8">
    <name type="scientific">Aeromicrobium phoceense</name>
    <dbReference type="NCBI Taxonomy" id="2754045"/>
    <lineage>
        <taxon>Bacteria</taxon>
        <taxon>Bacillati</taxon>
        <taxon>Actinomycetota</taxon>
        <taxon>Actinomycetes</taxon>
        <taxon>Propionibacteriales</taxon>
        <taxon>Nocardioidaceae</taxon>
        <taxon>Aeromicrobium</taxon>
    </lineage>
</organism>
<evidence type="ECO:0000256" key="5">
    <source>
        <dbReference type="ARBA" id="ARBA00022691"/>
    </source>
</evidence>
<dbReference type="Proteomes" id="UP000550354">
    <property type="component" value="Unassembled WGS sequence"/>
</dbReference>
<dbReference type="SUPFAM" id="SSF53790">
    <property type="entry name" value="Tetrapyrrole methylase"/>
    <property type="match status" value="1"/>
</dbReference>
<evidence type="ECO:0000256" key="2">
    <source>
        <dbReference type="ARBA" id="ARBA00022573"/>
    </source>
</evidence>
<dbReference type="EMBL" id="JACEOG010000001">
    <property type="protein sequence ID" value="MBA4608945.1"/>
    <property type="molecule type" value="Genomic_DNA"/>
</dbReference>
<dbReference type="InterPro" id="IPR014776">
    <property type="entry name" value="4pyrrole_Mease_sub2"/>
</dbReference>
<keyword evidence="8" id="KW-1185">Reference proteome</keyword>
<evidence type="ECO:0000313" key="8">
    <source>
        <dbReference type="Proteomes" id="UP000550354"/>
    </source>
</evidence>
<evidence type="ECO:0000256" key="4">
    <source>
        <dbReference type="ARBA" id="ARBA00022679"/>
    </source>
</evidence>
<dbReference type="RefSeq" id="WP_181755687.1">
    <property type="nucleotide sequence ID" value="NZ_JACEOG010000001.1"/>
</dbReference>
<dbReference type="EC" id="2.1.1.152" evidence="7"/>
<name>A0A838XEG8_9ACTN</name>
<keyword evidence="4 7" id="KW-0808">Transferase</keyword>
<sequence length="259" mass="28234">MTRRLALVGLGPGDPELVTAQAARVLNEVDFFLVADKTEQHPGTADLIAMRETICDRHVTGEWRIVHVPDPERDRADPADYGAAVRDWHEARAVAFEEALLEHPGDAAILVWGDPALYDSAIRLADRIVERGNADVAVEVIPGLSSVQLLAARHGLVLNTIGGPITITTGRRLLDDAAEGDNLVVMLDGSLTCRSLPDPSAWRIWWGANLGSSDEQLVSGRLDEVADEIEARRAQARAARGWVMDTYLLRRRVSGAQEA</sequence>
<dbReference type="GO" id="GO:0043819">
    <property type="term" value="F:precorrin-6A synthase (deacetylating) activity"/>
    <property type="evidence" value="ECO:0007669"/>
    <property type="project" value="UniProtKB-EC"/>
</dbReference>
<evidence type="ECO:0000313" key="7">
    <source>
        <dbReference type="EMBL" id="MBA4608945.1"/>
    </source>
</evidence>
<keyword evidence="2" id="KW-0169">Cobalamin biosynthesis</keyword>
<dbReference type="Gene3D" id="3.30.950.10">
    <property type="entry name" value="Methyltransferase, Cobalt-precorrin-4 Transmethylase, Domain 2"/>
    <property type="match status" value="1"/>
</dbReference>
<accession>A0A838XEG8</accession>
<evidence type="ECO:0000256" key="1">
    <source>
        <dbReference type="ARBA" id="ARBA00004953"/>
    </source>
</evidence>
<feature type="domain" description="Tetrapyrrole methylase" evidence="6">
    <location>
        <begin position="4"/>
        <end position="225"/>
    </location>
</feature>